<name>A0AAN9JLN7_CLITE</name>
<sequence>MHYLDSIAYALAIGTWHMTLRAVDVVFVIEHIFDRDLTDFDEIGQEELVNGFGGIGHEDAASEGGFFEEVGQRSDVVKVKVSDEEDVDGGRDDFIEVG</sequence>
<dbReference type="Proteomes" id="UP001359559">
    <property type="component" value="Unassembled WGS sequence"/>
</dbReference>
<comment type="caution">
    <text evidence="1">The sequence shown here is derived from an EMBL/GenBank/DDBJ whole genome shotgun (WGS) entry which is preliminary data.</text>
</comment>
<accession>A0AAN9JLN7</accession>
<reference evidence="1 2" key="1">
    <citation type="submission" date="2024-01" db="EMBL/GenBank/DDBJ databases">
        <title>The genomes of 5 underutilized Papilionoideae crops provide insights into root nodulation and disease resistance.</title>
        <authorList>
            <person name="Yuan L."/>
        </authorList>
    </citation>
    <scope>NUCLEOTIDE SEQUENCE [LARGE SCALE GENOMIC DNA]</scope>
    <source>
        <strain evidence="1">LY-2023</strain>
        <tissue evidence="1">Leaf</tissue>
    </source>
</reference>
<dbReference type="EMBL" id="JAYKXN010000003">
    <property type="protein sequence ID" value="KAK7300449.1"/>
    <property type="molecule type" value="Genomic_DNA"/>
</dbReference>
<organism evidence="1 2">
    <name type="scientific">Clitoria ternatea</name>
    <name type="common">Butterfly pea</name>
    <dbReference type="NCBI Taxonomy" id="43366"/>
    <lineage>
        <taxon>Eukaryota</taxon>
        <taxon>Viridiplantae</taxon>
        <taxon>Streptophyta</taxon>
        <taxon>Embryophyta</taxon>
        <taxon>Tracheophyta</taxon>
        <taxon>Spermatophyta</taxon>
        <taxon>Magnoliopsida</taxon>
        <taxon>eudicotyledons</taxon>
        <taxon>Gunneridae</taxon>
        <taxon>Pentapetalae</taxon>
        <taxon>rosids</taxon>
        <taxon>fabids</taxon>
        <taxon>Fabales</taxon>
        <taxon>Fabaceae</taxon>
        <taxon>Papilionoideae</taxon>
        <taxon>50 kb inversion clade</taxon>
        <taxon>NPAAA clade</taxon>
        <taxon>indigoferoid/millettioid clade</taxon>
        <taxon>Phaseoleae</taxon>
        <taxon>Clitoria</taxon>
    </lineage>
</organism>
<evidence type="ECO:0000313" key="2">
    <source>
        <dbReference type="Proteomes" id="UP001359559"/>
    </source>
</evidence>
<protein>
    <submittedName>
        <fullName evidence="1">Uncharacterized protein</fullName>
    </submittedName>
</protein>
<evidence type="ECO:0000313" key="1">
    <source>
        <dbReference type="EMBL" id="KAK7300449.1"/>
    </source>
</evidence>
<keyword evidence="2" id="KW-1185">Reference proteome</keyword>
<proteinExistence type="predicted"/>
<dbReference type="AlphaFoldDB" id="A0AAN9JLN7"/>
<gene>
    <name evidence="1" type="ORF">RJT34_11293</name>
</gene>